<dbReference type="Proteomes" id="UP000092508">
    <property type="component" value="Unassembled WGS sequence"/>
</dbReference>
<accession>A0A1B8QEQ0</accession>
<gene>
    <name evidence="1" type="ORF">A9308_04150</name>
</gene>
<sequence>MEQLVTDLPHDNLPDPHDLYTPQEAFNPHDDAPTPTLVLPHSAEFTALSDALSTKDWGQVLQAEKRLWVAHGLTREGVAQLPMHGVAAVIDLAPADALAFDMAVAVREAGLAYHTVPVRDINDLKQTVIMRFDRALMAHADDLVLLHGITADDAGAVVALRAGWLRGRKMDTALARGQAAGLDRLYDTVYQRLLVPR</sequence>
<reference evidence="1 2" key="1">
    <citation type="submission" date="2016-06" db="EMBL/GenBank/DDBJ databases">
        <title>Draft genome of Moraxella atlantae CCUG 66109.</title>
        <authorList>
            <person name="Salva-Serra F."/>
            <person name="Engstrom-Jakobsson H."/>
            <person name="Thorell K."/>
            <person name="Gonzales-Siles L."/>
            <person name="Karlsson R."/>
            <person name="Boulund F."/>
            <person name="Engstrand L."/>
            <person name="Kristiansson E."/>
            <person name="Moore E."/>
        </authorList>
    </citation>
    <scope>NUCLEOTIDE SEQUENCE [LARGE SCALE GENOMIC DNA]</scope>
    <source>
        <strain evidence="1 2">CCUG 66109</strain>
    </source>
</reference>
<dbReference type="InterPro" id="IPR029021">
    <property type="entry name" value="Prot-tyrosine_phosphatase-like"/>
</dbReference>
<dbReference type="EMBL" id="LZMZ01000008">
    <property type="protein sequence ID" value="OBX80111.1"/>
    <property type="molecule type" value="Genomic_DNA"/>
</dbReference>
<protein>
    <submittedName>
        <fullName evidence="1">Uncharacterized protein</fullName>
    </submittedName>
</protein>
<name>A0A1B8QEQ0_9GAMM</name>
<evidence type="ECO:0000313" key="2">
    <source>
        <dbReference type="Proteomes" id="UP000092508"/>
    </source>
</evidence>
<dbReference type="AlphaFoldDB" id="A0A1B8QEQ0"/>
<comment type="caution">
    <text evidence="1">The sequence shown here is derived from an EMBL/GenBank/DDBJ whole genome shotgun (WGS) entry which is preliminary data.</text>
</comment>
<proteinExistence type="predicted"/>
<dbReference type="STRING" id="34059.A9308_04150"/>
<organism evidence="1 2">
    <name type="scientific">Faucicola atlantae</name>
    <dbReference type="NCBI Taxonomy" id="34059"/>
    <lineage>
        <taxon>Bacteria</taxon>
        <taxon>Pseudomonadati</taxon>
        <taxon>Pseudomonadota</taxon>
        <taxon>Gammaproteobacteria</taxon>
        <taxon>Moraxellales</taxon>
        <taxon>Moraxellaceae</taxon>
        <taxon>Faucicola</taxon>
    </lineage>
</organism>
<evidence type="ECO:0000313" key="1">
    <source>
        <dbReference type="EMBL" id="OBX80111.1"/>
    </source>
</evidence>
<dbReference type="Gene3D" id="3.90.190.10">
    <property type="entry name" value="Protein tyrosine phosphatase superfamily"/>
    <property type="match status" value="1"/>
</dbReference>